<gene>
    <name evidence="2" type="ORF">M8A51_14085</name>
</gene>
<organism evidence="2 3">
    <name type="scientific">Caldimonas mangrovi</name>
    <dbReference type="NCBI Taxonomy" id="2944811"/>
    <lineage>
        <taxon>Bacteria</taxon>
        <taxon>Pseudomonadati</taxon>
        <taxon>Pseudomonadota</taxon>
        <taxon>Betaproteobacteria</taxon>
        <taxon>Burkholderiales</taxon>
        <taxon>Sphaerotilaceae</taxon>
        <taxon>Caldimonas</taxon>
    </lineage>
</organism>
<proteinExistence type="predicted"/>
<dbReference type="RefSeq" id="WP_251779101.1">
    <property type="nucleotide sequence ID" value="NZ_JAMKFE010000007.1"/>
</dbReference>
<dbReference type="InterPro" id="IPR005625">
    <property type="entry name" value="PepSY-ass_TM"/>
</dbReference>
<evidence type="ECO:0000313" key="2">
    <source>
        <dbReference type="EMBL" id="MCM5680652.1"/>
    </source>
</evidence>
<feature type="transmembrane region" description="Helical" evidence="1">
    <location>
        <begin position="12"/>
        <end position="35"/>
    </location>
</feature>
<keyword evidence="1" id="KW-1133">Transmembrane helix</keyword>
<keyword evidence="1" id="KW-0472">Membrane</keyword>
<keyword evidence="1" id="KW-0812">Transmembrane</keyword>
<dbReference type="Pfam" id="PF03929">
    <property type="entry name" value="PepSY_TM"/>
    <property type="match status" value="1"/>
</dbReference>
<sequence>MKRWLFLAHRWLGLAGCLLILLWFASGFVMMYVPYPELTDDERLPALKPLDVHAIKAFPSDAAAACGAADVLRLRALQPAAQPIFAVLCSGEAWRAIDARDGAPVRVDAQAAARAAEQYGGAPSTGARLIDQDQWSISTSLHPHRPLWRVEVAGGGVHYVSSRTGEVVRDTSRMERGWNWVGAVVHWLYPTVLRSRSELWHWTVVGLSAYALFTAILGTVIGVLRWRRYASGRRTPYRGWMMWHHMAGLGTAVFVLAWLLSGLLSMNPGGVFSVGRLPPTPLNTFTAGASRVPHGAAGAKEIEWIRDGEGVLTWVRRSSTDSELRRGDQPVAVNEAYVRRRVSGLGFGAPSTVERLDELDLYYHARNASRPLPVWRVRFADPQATWVHVDGRSGQVFSVVDRSKRVARWLYHGLHSWDFQFLLQHRPLWNVLMLAAMAAGFFFSVTSVVVAWRRLTRRRPAARAASPILSPQEQQPCL</sequence>
<dbReference type="Proteomes" id="UP001165541">
    <property type="component" value="Unassembled WGS sequence"/>
</dbReference>
<feature type="transmembrane region" description="Helical" evidence="1">
    <location>
        <begin position="428"/>
        <end position="452"/>
    </location>
</feature>
<evidence type="ECO:0000256" key="1">
    <source>
        <dbReference type="SAM" id="Phobius"/>
    </source>
</evidence>
<feature type="transmembrane region" description="Helical" evidence="1">
    <location>
        <begin position="245"/>
        <end position="264"/>
    </location>
</feature>
<feature type="transmembrane region" description="Helical" evidence="1">
    <location>
        <begin position="199"/>
        <end position="224"/>
    </location>
</feature>
<evidence type="ECO:0000313" key="3">
    <source>
        <dbReference type="Proteomes" id="UP001165541"/>
    </source>
</evidence>
<comment type="caution">
    <text evidence="2">The sequence shown here is derived from an EMBL/GenBank/DDBJ whole genome shotgun (WGS) entry which is preliminary data.</text>
</comment>
<reference evidence="2" key="1">
    <citation type="submission" date="2022-05" db="EMBL/GenBank/DDBJ databases">
        <title>Schlegelella sp. nov., isolated from mangrove soil.</title>
        <authorList>
            <person name="Liu Y."/>
            <person name="Ge X."/>
            <person name="Liu W."/>
        </authorList>
    </citation>
    <scope>NUCLEOTIDE SEQUENCE</scope>
    <source>
        <strain evidence="2">S2-27</strain>
    </source>
</reference>
<dbReference type="PANTHER" id="PTHR34219:SF6">
    <property type="entry name" value="BLR3280 PROTEIN"/>
    <property type="match status" value="1"/>
</dbReference>
<dbReference type="PANTHER" id="PTHR34219">
    <property type="entry name" value="IRON-REGULATED INNER MEMBRANE PROTEIN-RELATED"/>
    <property type="match status" value="1"/>
</dbReference>
<protein>
    <submittedName>
        <fullName evidence="2">PepSY domain-containing protein</fullName>
    </submittedName>
</protein>
<dbReference type="EMBL" id="JAMKFE010000007">
    <property type="protein sequence ID" value="MCM5680652.1"/>
    <property type="molecule type" value="Genomic_DNA"/>
</dbReference>
<keyword evidence="3" id="KW-1185">Reference proteome</keyword>
<name>A0ABT0YPJ0_9BURK</name>
<accession>A0ABT0YPJ0</accession>